<dbReference type="STRING" id="1293054.HSACCH_00886"/>
<dbReference type="FunCoup" id="M5ECZ9">
    <property type="interactions" value="36"/>
</dbReference>
<dbReference type="RefSeq" id="WP_005488155.1">
    <property type="nucleotide sequence ID" value="NZ_CAUI01000005.1"/>
</dbReference>
<dbReference type="PANTHER" id="PTHR30087:SF1">
    <property type="entry name" value="HYPOTHETICAL CYTOSOLIC PROTEIN"/>
    <property type="match status" value="1"/>
</dbReference>
<sequence length="143" mass="15419">MYIVSSCLAGINCRYDGGNNLNEKVVKLVKEGKAIPVCPEILGGLETPRTPSEIIRDEAGNRKVVNKNGEDVTTEFIKGAMKTVSIAKIVEADQAIMKKNSPSCGYGKIYDGTFNNNLVEGNGITVDLLIENGIEILTVDDLD</sequence>
<dbReference type="eggNOG" id="COG1683">
    <property type="taxonomic scope" value="Bacteria"/>
</dbReference>
<dbReference type="Pfam" id="PF04463">
    <property type="entry name" value="2-thiour_desulf"/>
    <property type="match status" value="1"/>
</dbReference>
<dbReference type="AlphaFoldDB" id="M5ECZ9"/>
<dbReference type="PANTHER" id="PTHR30087">
    <property type="entry name" value="INNER MEMBRANE PROTEIN"/>
    <property type="match status" value="1"/>
</dbReference>
<organism evidence="1 2">
    <name type="scientific">Halanaerobium saccharolyticum subsp. saccharolyticum DSM 6643</name>
    <dbReference type="NCBI Taxonomy" id="1293054"/>
    <lineage>
        <taxon>Bacteria</taxon>
        <taxon>Bacillati</taxon>
        <taxon>Bacillota</taxon>
        <taxon>Clostridia</taxon>
        <taxon>Halanaerobiales</taxon>
        <taxon>Halanaerobiaceae</taxon>
        <taxon>Halanaerobium</taxon>
    </lineage>
</organism>
<comment type="caution">
    <text evidence="1">The sequence shown here is derived from an EMBL/GenBank/DDBJ whole genome shotgun (WGS) entry which is preliminary data.</text>
</comment>
<evidence type="ECO:0000313" key="1">
    <source>
        <dbReference type="EMBL" id="CCU78747.1"/>
    </source>
</evidence>
<dbReference type="EMBL" id="CAUI01000005">
    <property type="protein sequence ID" value="CCU78747.1"/>
    <property type="molecule type" value="Genomic_DNA"/>
</dbReference>
<dbReference type="OrthoDB" id="9797779at2"/>
<dbReference type="InterPro" id="IPR007553">
    <property type="entry name" value="2-thiour_desulf"/>
</dbReference>
<dbReference type="Proteomes" id="UP000012063">
    <property type="component" value="Unassembled WGS sequence"/>
</dbReference>
<gene>
    <name evidence="1" type="ORF">HSACCH_00886</name>
</gene>
<evidence type="ECO:0000313" key="2">
    <source>
        <dbReference type="Proteomes" id="UP000012063"/>
    </source>
</evidence>
<protein>
    <submittedName>
        <fullName evidence="1">Uncharacterized protein</fullName>
    </submittedName>
</protein>
<name>M5ECZ9_9FIRM</name>
<dbReference type="InParanoid" id="M5ECZ9"/>
<keyword evidence="2" id="KW-1185">Reference proteome</keyword>
<reference evidence="2" key="1">
    <citation type="journal article" date="2013" name="Genome Announc.">
        <title>Genome Sequence of Halanaerobium saccharolyticum subsp. saccharolyticum Strain DSM 6643T, a Halophilic Hydrogen-Producing Bacterium.</title>
        <authorList>
            <person name="Kivisto A."/>
            <person name="Larjo A."/>
            <person name="Ciranna A."/>
            <person name="Santala V."/>
            <person name="Roos C."/>
            <person name="Karp M."/>
        </authorList>
    </citation>
    <scope>NUCLEOTIDE SEQUENCE [LARGE SCALE GENOMIC DNA]</scope>
    <source>
        <strain evidence="2">DSM 6643</strain>
    </source>
</reference>
<proteinExistence type="predicted"/>
<accession>M5ECZ9</accession>